<dbReference type="AlphaFoldDB" id="A0A4R6S3N1"/>
<dbReference type="Proteomes" id="UP000295601">
    <property type="component" value="Unassembled WGS sequence"/>
</dbReference>
<evidence type="ECO:0000256" key="1">
    <source>
        <dbReference type="ARBA" id="ARBA00022729"/>
    </source>
</evidence>
<reference evidence="4 5" key="1">
    <citation type="submission" date="2019-03" db="EMBL/GenBank/DDBJ databases">
        <title>Genomic analyses of the natural microbiome of Caenorhabditis elegans.</title>
        <authorList>
            <person name="Samuel B."/>
        </authorList>
    </citation>
    <scope>NUCLEOTIDE SEQUENCE [LARGE SCALE GENOMIC DNA]</scope>
    <source>
        <strain evidence="4 5">JUb18</strain>
    </source>
</reference>
<feature type="chain" id="PRO_5020773667" evidence="2">
    <location>
        <begin position="34"/>
        <end position="297"/>
    </location>
</feature>
<organism evidence="4 5">
    <name type="scientific">Leucobacter luti</name>
    <dbReference type="NCBI Taxonomy" id="340320"/>
    <lineage>
        <taxon>Bacteria</taxon>
        <taxon>Bacillati</taxon>
        <taxon>Actinomycetota</taxon>
        <taxon>Actinomycetes</taxon>
        <taxon>Micrococcales</taxon>
        <taxon>Microbacteriaceae</taxon>
        <taxon>Leucobacter</taxon>
    </lineage>
</organism>
<feature type="signal peptide" evidence="2">
    <location>
        <begin position="1"/>
        <end position="33"/>
    </location>
</feature>
<evidence type="ECO:0000313" key="5">
    <source>
        <dbReference type="Proteomes" id="UP000295601"/>
    </source>
</evidence>
<evidence type="ECO:0000256" key="2">
    <source>
        <dbReference type="SAM" id="SignalP"/>
    </source>
</evidence>
<dbReference type="PANTHER" id="PTHR35936">
    <property type="entry name" value="MEMBRANE-BOUND LYTIC MUREIN TRANSGLYCOSYLASE F"/>
    <property type="match status" value="1"/>
</dbReference>
<dbReference type="PANTHER" id="PTHR35936:SF25">
    <property type="entry name" value="ABC TRANSPORTER SUBSTRATE-BINDING PROTEIN"/>
    <property type="match status" value="1"/>
</dbReference>
<sequence>MKITPGTRSRATLATVAAAGAALLLLTSCASSAEPAPEAGGAVAEDCTPLHEFPTIQDGVLTVAAMNAAPKFHALSDSGPFTGIDATLIPEFAAENCLEVKFKPMTGAAAQLDLREGKSDMFGGLILKTPERAEVFAQSEGSILYETLGFTSAKDDAYDTIDSLKGKRIGTLSGSYYVEPLKAAYGADSIEEYQSDSNAFEDLKAGRIDAVAWQSIQGFNFTDRDEDYVTEILGDEPAYPELTVLLENNWPHTKGNTAMTAAIDDYYERAKADGTVARVLTENKIGAQAADLYVNGR</sequence>
<name>A0A4R6S3N1_9MICO</name>
<protein>
    <submittedName>
        <fullName evidence="4">Amino acid ABC transporter substrate-binding protein (PAAT family)</fullName>
    </submittedName>
</protein>
<dbReference type="EMBL" id="SNYA01000002">
    <property type="protein sequence ID" value="TDP94319.1"/>
    <property type="molecule type" value="Genomic_DNA"/>
</dbReference>
<evidence type="ECO:0000313" key="4">
    <source>
        <dbReference type="EMBL" id="TDP94319.1"/>
    </source>
</evidence>
<dbReference type="SMART" id="SM00062">
    <property type="entry name" value="PBPb"/>
    <property type="match status" value="1"/>
</dbReference>
<keyword evidence="1 2" id="KW-0732">Signal</keyword>
<dbReference type="RefSeq" id="WP_133615921.1">
    <property type="nucleotide sequence ID" value="NZ_SNYA01000002.1"/>
</dbReference>
<feature type="domain" description="Solute-binding protein family 3/N-terminal" evidence="3">
    <location>
        <begin position="60"/>
        <end position="283"/>
    </location>
</feature>
<dbReference type="PROSITE" id="PS51257">
    <property type="entry name" value="PROKAR_LIPOPROTEIN"/>
    <property type="match status" value="1"/>
</dbReference>
<proteinExistence type="predicted"/>
<evidence type="ECO:0000259" key="3">
    <source>
        <dbReference type="SMART" id="SM00062"/>
    </source>
</evidence>
<gene>
    <name evidence="4" type="ORF">EDF62_0734</name>
</gene>
<dbReference type="OrthoDB" id="8454826at2"/>
<keyword evidence="5" id="KW-1185">Reference proteome</keyword>
<dbReference type="Gene3D" id="3.40.190.10">
    <property type="entry name" value="Periplasmic binding protein-like II"/>
    <property type="match status" value="2"/>
</dbReference>
<dbReference type="InterPro" id="IPR001638">
    <property type="entry name" value="Solute-binding_3/MltF_N"/>
</dbReference>
<dbReference type="SUPFAM" id="SSF53850">
    <property type="entry name" value="Periplasmic binding protein-like II"/>
    <property type="match status" value="1"/>
</dbReference>
<comment type="caution">
    <text evidence="4">The sequence shown here is derived from an EMBL/GenBank/DDBJ whole genome shotgun (WGS) entry which is preliminary data.</text>
</comment>
<accession>A0A4R6S3N1</accession>
<dbReference type="Pfam" id="PF00497">
    <property type="entry name" value="SBP_bac_3"/>
    <property type="match status" value="1"/>
</dbReference>